<dbReference type="Pfam" id="PF03162">
    <property type="entry name" value="Y_phosphatase2"/>
    <property type="match status" value="1"/>
</dbReference>
<dbReference type="PROSITE" id="PS00383">
    <property type="entry name" value="TYR_PHOSPHATASE_1"/>
    <property type="match status" value="1"/>
</dbReference>
<dbReference type="EC" id="3.6.1.52" evidence="2"/>
<dbReference type="AlphaFoldDB" id="A0A6A5XYV3"/>
<dbReference type="PANTHER" id="PTHR31126">
    <property type="entry name" value="TYROSINE-PROTEIN PHOSPHATASE"/>
    <property type="match status" value="1"/>
</dbReference>
<keyword evidence="4" id="KW-0378">Hydrolase</keyword>
<comment type="similarity">
    <text evidence="5">Belongs to the protein-tyrosine phosphatase family. Atypical dual-specificity phosphatase Siw14-like subfamily.</text>
</comment>
<evidence type="ECO:0000256" key="6">
    <source>
        <dbReference type="ARBA" id="ARBA00047342"/>
    </source>
</evidence>
<organism evidence="9 10">
    <name type="scientific">Aaosphaeria arxii CBS 175.79</name>
    <dbReference type="NCBI Taxonomy" id="1450172"/>
    <lineage>
        <taxon>Eukaryota</taxon>
        <taxon>Fungi</taxon>
        <taxon>Dikarya</taxon>
        <taxon>Ascomycota</taxon>
        <taxon>Pezizomycotina</taxon>
        <taxon>Dothideomycetes</taxon>
        <taxon>Pleosporomycetidae</taxon>
        <taxon>Pleosporales</taxon>
        <taxon>Pleosporales incertae sedis</taxon>
        <taxon>Aaosphaeria</taxon>
    </lineage>
</organism>
<dbReference type="Gene3D" id="3.90.190.10">
    <property type="entry name" value="Protein tyrosine phosphatase superfamily"/>
    <property type="match status" value="1"/>
</dbReference>
<keyword evidence="10" id="KW-1185">Reference proteome</keyword>
<dbReference type="Proteomes" id="UP000799778">
    <property type="component" value="Unassembled WGS sequence"/>
</dbReference>
<dbReference type="PANTHER" id="PTHR31126:SF48">
    <property type="entry name" value="INOSITOL PHOSPHATASE SIW14"/>
    <property type="match status" value="1"/>
</dbReference>
<feature type="domain" description="Tyrosine-protein phosphatase" evidence="8">
    <location>
        <begin position="65"/>
        <end position="218"/>
    </location>
</feature>
<evidence type="ECO:0000256" key="5">
    <source>
        <dbReference type="ARBA" id="ARBA00044949"/>
    </source>
</evidence>
<dbReference type="GO" id="GO:0052840">
    <property type="term" value="F:inositol diphosphate tetrakisphosphate diphosphatase activity"/>
    <property type="evidence" value="ECO:0007669"/>
    <property type="project" value="TreeGrafter"/>
</dbReference>
<comment type="catalytic activity">
    <reaction evidence="6">
        <text>5-diphospho-1D-myo-inositol 1,2,3,4,6-pentakisphosphate + H2O = 1D-myo-inositol hexakisphosphate + phosphate + H(+)</text>
        <dbReference type="Rhea" id="RHEA:22384"/>
        <dbReference type="ChEBI" id="CHEBI:15377"/>
        <dbReference type="ChEBI" id="CHEBI:15378"/>
        <dbReference type="ChEBI" id="CHEBI:43474"/>
        <dbReference type="ChEBI" id="CHEBI:58130"/>
        <dbReference type="ChEBI" id="CHEBI:58628"/>
        <dbReference type="EC" id="3.6.1.52"/>
    </reaction>
    <physiologicalReaction direction="left-to-right" evidence="6">
        <dbReference type="Rhea" id="RHEA:22385"/>
    </physiologicalReaction>
</comment>
<proteinExistence type="inferred from homology"/>
<evidence type="ECO:0000313" key="10">
    <source>
        <dbReference type="Proteomes" id="UP000799778"/>
    </source>
</evidence>
<evidence type="ECO:0000313" key="9">
    <source>
        <dbReference type="EMBL" id="KAF2018149.1"/>
    </source>
</evidence>
<dbReference type="InterPro" id="IPR004861">
    <property type="entry name" value="Siw14-like"/>
</dbReference>
<dbReference type="FunFam" id="3.90.190.10:FF:000035">
    <property type="entry name" value="Tyrosine phosphatase, putative"/>
    <property type="match status" value="1"/>
</dbReference>
<comment type="subcellular location">
    <subcellularLocation>
        <location evidence="1">Cytoplasm</location>
    </subcellularLocation>
</comment>
<dbReference type="EMBL" id="ML978068">
    <property type="protein sequence ID" value="KAF2018149.1"/>
    <property type="molecule type" value="Genomic_DNA"/>
</dbReference>
<dbReference type="InterPro" id="IPR029021">
    <property type="entry name" value="Prot-tyrosine_phosphatase-like"/>
</dbReference>
<gene>
    <name evidence="9" type="ORF">BU24DRAFT_479522</name>
</gene>
<evidence type="ECO:0000256" key="3">
    <source>
        <dbReference type="ARBA" id="ARBA00022490"/>
    </source>
</evidence>
<dbReference type="RefSeq" id="XP_033386488.1">
    <property type="nucleotide sequence ID" value="XM_033533078.1"/>
</dbReference>
<dbReference type="GO" id="GO:0005737">
    <property type="term" value="C:cytoplasm"/>
    <property type="evidence" value="ECO:0007669"/>
    <property type="project" value="UniProtKB-SubCell"/>
</dbReference>
<keyword evidence="3" id="KW-0963">Cytoplasm</keyword>
<dbReference type="GO" id="GO:0016791">
    <property type="term" value="F:phosphatase activity"/>
    <property type="evidence" value="ECO:0007669"/>
    <property type="project" value="TreeGrafter"/>
</dbReference>
<evidence type="ECO:0000256" key="4">
    <source>
        <dbReference type="ARBA" id="ARBA00022801"/>
    </source>
</evidence>
<protein>
    <recommendedName>
        <fullName evidence="2">diphosphoinositol-polyphosphate diphosphatase</fullName>
        <ecNumber evidence="2">3.6.1.52</ecNumber>
    </recommendedName>
</protein>
<evidence type="ECO:0000256" key="2">
    <source>
        <dbReference type="ARBA" id="ARBA00012527"/>
    </source>
</evidence>
<name>A0A6A5XYV3_9PLEO</name>
<accession>A0A6A5XYV3</accession>
<comment type="catalytic activity">
    <reaction evidence="7">
        <text>1,5-bis(diphospho)-1D-myo-inositol 2,3,4,6-tetrakisphosphate + H2O = 1-diphospho-1D-myo-inositol 2,3,4,5,6-pentakisphosphate + phosphate + 2 H(+)</text>
        <dbReference type="Rhea" id="RHEA:79699"/>
        <dbReference type="ChEBI" id="CHEBI:15377"/>
        <dbReference type="ChEBI" id="CHEBI:15378"/>
        <dbReference type="ChEBI" id="CHEBI:43474"/>
        <dbReference type="ChEBI" id="CHEBI:74946"/>
        <dbReference type="ChEBI" id="CHEBI:77983"/>
        <dbReference type="EC" id="3.6.1.52"/>
    </reaction>
    <physiologicalReaction direction="left-to-right" evidence="7">
        <dbReference type="Rhea" id="RHEA:79700"/>
    </physiologicalReaction>
</comment>
<dbReference type="GeneID" id="54290475"/>
<reference evidence="9" key="1">
    <citation type="journal article" date="2020" name="Stud. Mycol.">
        <title>101 Dothideomycetes genomes: a test case for predicting lifestyles and emergence of pathogens.</title>
        <authorList>
            <person name="Haridas S."/>
            <person name="Albert R."/>
            <person name="Binder M."/>
            <person name="Bloem J."/>
            <person name="Labutti K."/>
            <person name="Salamov A."/>
            <person name="Andreopoulos B."/>
            <person name="Baker S."/>
            <person name="Barry K."/>
            <person name="Bills G."/>
            <person name="Bluhm B."/>
            <person name="Cannon C."/>
            <person name="Castanera R."/>
            <person name="Culley D."/>
            <person name="Daum C."/>
            <person name="Ezra D."/>
            <person name="Gonzalez J."/>
            <person name="Henrissat B."/>
            <person name="Kuo A."/>
            <person name="Liang C."/>
            <person name="Lipzen A."/>
            <person name="Lutzoni F."/>
            <person name="Magnuson J."/>
            <person name="Mondo S."/>
            <person name="Nolan M."/>
            <person name="Ohm R."/>
            <person name="Pangilinan J."/>
            <person name="Park H.-J."/>
            <person name="Ramirez L."/>
            <person name="Alfaro M."/>
            <person name="Sun H."/>
            <person name="Tritt A."/>
            <person name="Yoshinaga Y."/>
            <person name="Zwiers L.-H."/>
            <person name="Turgeon B."/>
            <person name="Goodwin S."/>
            <person name="Spatafora J."/>
            <person name="Crous P."/>
            <person name="Grigoriev I."/>
        </authorList>
    </citation>
    <scope>NUCLEOTIDE SEQUENCE</scope>
    <source>
        <strain evidence="9">CBS 175.79</strain>
    </source>
</reference>
<evidence type="ECO:0000259" key="8">
    <source>
        <dbReference type="PROSITE" id="PS50054"/>
    </source>
</evidence>
<dbReference type="InterPro" id="IPR020422">
    <property type="entry name" value="TYR_PHOSPHATASE_DUAL_dom"/>
</dbReference>
<sequence length="246" mass="27776">MERLEDMRKYIMSLGLTDSSGHQLTEHVAHTVHEDVPSDDEPSTEVIPFDPKIPARLQPTLPPINFGAVVKNNIYRSGYPSAENFGFLKSLKLKTILTLVPEPIPEGYRTFMTSHGIQHFHVHIPANKGKVRIAACEMTRALEIVLDRSNHPLLIHCNKGKHRTGCVVGCFRRVEGEEFGPIFDEYHTYANPKARLLDEAFIELFDEHTVMWMARRYNWVQPVAAEPLPPSPPSPVPTLSVAKPRA</sequence>
<dbReference type="OrthoDB" id="6375174at2759"/>
<dbReference type="InterPro" id="IPR016130">
    <property type="entry name" value="Tyr_Pase_AS"/>
</dbReference>
<evidence type="ECO:0000256" key="1">
    <source>
        <dbReference type="ARBA" id="ARBA00004496"/>
    </source>
</evidence>
<evidence type="ECO:0000256" key="7">
    <source>
        <dbReference type="ARBA" id="ARBA00047927"/>
    </source>
</evidence>
<dbReference type="SUPFAM" id="SSF52799">
    <property type="entry name" value="(Phosphotyrosine protein) phosphatases II"/>
    <property type="match status" value="1"/>
</dbReference>
<dbReference type="PROSITE" id="PS50054">
    <property type="entry name" value="TYR_PHOSPHATASE_DUAL"/>
    <property type="match status" value="1"/>
</dbReference>